<keyword evidence="1" id="KW-0812">Transmembrane</keyword>
<name>A0ABU3I8L9_9ACTO</name>
<dbReference type="Proteomes" id="UP001247542">
    <property type="component" value="Unassembled WGS sequence"/>
</dbReference>
<comment type="caution">
    <text evidence="2">The sequence shown here is derived from an EMBL/GenBank/DDBJ whole genome shotgun (WGS) entry which is preliminary data.</text>
</comment>
<proteinExistence type="predicted"/>
<protein>
    <submittedName>
        <fullName evidence="2">Uncharacterized protein</fullName>
    </submittedName>
</protein>
<evidence type="ECO:0000313" key="2">
    <source>
        <dbReference type="EMBL" id="MDT3766726.1"/>
    </source>
</evidence>
<feature type="transmembrane region" description="Helical" evidence="1">
    <location>
        <begin position="40"/>
        <end position="62"/>
    </location>
</feature>
<reference evidence="2 3" key="1">
    <citation type="submission" date="2023-06" db="EMBL/GenBank/DDBJ databases">
        <title>Draft genome sequence of Gleimia hominis type strain CCUG 57540T.</title>
        <authorList>
            <person name="Salva-Serra F."/>
            <person name="Cardew S."/>
            <person name="Jensie Markopoulos S."/>
            <person name="Ohlen M."/>
            <person name="Inganas E."/>
            <person name="Svensson-Stadler L."/>
            <person name="Moore E.R.B."/>
        </authorList>
    </citation>
    <scope>NUCLEOTIDE SEQUENCE [LARGE SCALE GENOMIC DNA]</scope>
    <source>
        <strain evidence="2 3">CCUG 57540</strain>
    </source>
</reference>
<evidence type="ECO:0000256" key="1">
    <source>
        <dbReference type="SAM" id="Phobius"/>
    </source>
</evidence>
<keyword evidence="1" id="KW-0472">Membrane</keyword>
<keyword evidence="3" id="KW-1185">Reference proteome</keyword>
<feature type="transmembrane region" description="Helical" evidence="1">
    <location>
        <begin position="7"/>
        <end position="28"/>
    </location>
</feature>
<feature type="transmembrane region" description="Helical" evidence="1">
    <location>
        <begin position="106"/>
        <end position="134"/>
    </location>
</feature>
<organism evidence="2 3">
    <name type="scientific">Gleimia hominis</name>
    <dbReference type="NCBI Taxonomy" id="595468"/>
    <lineage>
        <taxon>Bacteria</taxon>
        <taxon>Bacillati</taxon>
        <taxon>Actinomycetota</taxon>
        <taxon>Actinomycetes</taxon>
        <taxon>Actinomycetales</taxon>
        <taxon>Actinomycetaceae</taxon>
        <taxon>Gleimia</taxon>
    </lineage>
</organism>
<evidence type="ECO:0000313" key="3">
    <source>
        <dbReference type="Proteomes" id="UP001247542"/>
    </source>
</evidence>
<sequence>MEPVFSGLNWVAPLVEVVLGSFLVWYFWTHPNEVEGTPLWVIPKIAAVAMLLIVISAVVGYFNSAFSARWAVNLLFFVAVLILAGVMVGYVGAFKMITQVPDIATGFFHGVTVSITSVLTLGLVGAGVSAWHLLRRRGEQPTW</sequence>
<accession>A0ABU3I8L9</accession>
<feature type="transmembrane region" description="Helical" evidence="1">
    <location>
        <begin position="74"/>
        <end position="94"/>
    </location>
</feature>
<dbReference type="EMBL" id="JASXSX010000001">
    <property type="protein sequence ID" value="MDT3766726.1"/>
    <property type="molecule type" value="Genomic_DNA"/>
</dbReference>
<keyword evidence="1" id="KW-1133">Transmembrane helix</keyword>
<gene>
    <name evidence="2" type="ORF">QS713_01420</name>
</gene>